<gene>
    <name evidence="5" type="ORF">SAMD00023353_3000380</name>
</gene>
<accession>A0A1W2TJ61</accession>
<dbReference type="PROSITE" id="PS50297">
    <property type="entry name" value="ANK_REP_REGION"/>
    <property type="match status" value="1"/>
</dbReference>
<feature type="domain" description="F-box" evidence="4">
    <location>
        <begin position="1"/>
        <end position="54"/>
    </location>
</feature>
<dbReference type="InterPro" id="IPR051165">
    <property type="entry name" value="Multifunctional_ANK_Repeat"/>
</dbReference>
<dbReference type="OrthoDB" id="366390at2759"/>
<dbReference type="InterPro" id="IPR036770">
    <property type="entry name" value="Ankyrin_rpt-contain_sf"/>
</dbReference>
<dbReference type="InterPro" id="IPR001810">
    <property type="entry name" value="F-box_dom"/>
</dbReference>
<dbReference type="PROSITE" id="PS50181">
    <property type="entry name" value="FBOX"/>
    <property type="match status" value="1"/>
</dbReference>
<dbReference type="SUPFAM" id="SSF48403">
    <property type="entry name" value="Ankyrin repeat"/>
    <property type="match status" value="1"/>
</dbReference>
<dbReference type="AlphaFoldDB" id="A0A1W2TJ61"/>
<evidence type="ECO:0000313" key="6">
    <source>
        <dbReference type="Proteomes" id="UP000054516"/>
    </source>
</evidence>
<proteinExistence type="predicted"/>
<keyword evidence="2 3" id="KW-0040">ANK repeat</keyword>
<dbReference type="PROSITE" id="PS50088">
    <property type="entry name" value="ANK_REPEAT"/>
    <property type="match status" value="1"/>
</dbReference>
<keyword evidence="1" id="KW-0677">Repeat</keyword>
<name>A0A1W2TJ61_ROSNE</name>
<reference evidence="5" key="1">
    <citation type="submission" date="2016-03" db="EMBL/GenBank/DDBJ databases">
        <title>Draft genome sequence of Rosellinia necatrix.</title>
        <authorList>
            <person name="Kanematsu S."/>
        </authorList>
    </citation>
    <scope>NUCLEOTIDE SEQUENCE [LARGE SCALE GENOMIC DNA]</scope>
    <source>
        <strain evidence="5">W97</strain>
    </source>
</reference>
<evidence type="ECO:0000256" key="1">
    <source>
        <dbReference type="ARBA" id="ARBA00022737"/>
    </source>
</evidence>
<dbReference type="STRING" id="77044.A0A1W2TJ61"/>
<dbReference type="Proteomes" id="UP000054516">
    <property type="component" value="Unassembled WGS sequence"/>
</dbReference>
<evidence type="ECO:0000259" key="4">
    <source>
        <dbReference type="PROSITE" id="PS50181"/>
    </source>
</evidence>
<keyword evidence="6" id="KW-1185">Reference proteome</keyword>
<dbReference type="Gene3D" id="1.25.40.20">
    <property type="entry name" value="Ankyrin repeat-containing domain"/>
    <property type="match status" value="1"/>
</dbReference>
<evidence type="ECO:0000313" key="5">
    <source>
        <dbReference type="EMBL" id="GAP88244.1"/>
    </source>
</evidence>
<dbReference type="SMART" id="SM00248">
    <property type="entry name" value="ANK"/>
    <property type="match status" value="4"/>
</dbReference>
<dbReference type="PANTHER" id="PTHR24123:SF33">
    <property type="entry name" value="PROTEIN HOS4"/>
    <property type="match status" value="1"/>
</dbReference>
<organism evidence="5">
    <name type="scientific">Rosellinia necatrix</name>
    <name type="common">White root-rot fungus</name>
    <dbReference type="NCBI Taxonomy" id="77044"/>
    <lineage>
        <taxon>Eukaryota</taxon>
        <taxon>Fungi</taxon>
        <taxon>Dikarya</taxon>
        <taxon>Ascomycota</taxon>
        <taxon>Pezizomycotina</taxon>
        <taxon>Sordariomycetes</taxon>
        <taxon>Xylariomycetidae</taxon>
        <taxon>Xylariales</taxon>
        <taxon>Xylariaceae</taxon>
        <taxon>Rosellinia</taxon>
    </lineage>
</organism>
<protein>
    <submittedName>
        <fullName evidence="5">Putative ankyrin repeat-containing protein</fullName>
    </submittedName>
</protein>
<sequence length="521" mass="58564">MNLFDLPLELLDQIFSDAVEDRTFKRVMRLRLVNRQFRCLTDEAIFSSRMLDDIAFDPELSINDAEQHDSPWILYLRTYLGRRIYQERHEKTMRGQYRQVAEYLWVAGSKVFPGLTFEDCIYDLSGVTFFINSALETSALLKSKSSDDAFTQPQLATLFLNAVVYMGLEPFAKALISEDPNDYWQCPAVAASTKPSFRRLIEMASFRGHLGLVEHLVQVEKKMTRSSVWSFMSPSTASSILRYAAIGGHDDVMEYALDNSNLFNGHLTSTTRRNLGTALSYASAPTVCHRLAAILDHGMDPFETTTRDDVYARLDMAARQGNTEMVRHLLRQDLCLNQPGAHTNSEPLPLQKQGGCDSLKTRSHFRPLISAIESGSVETVELLLWHGADPNWFPATRTALMAAVHKGDLAIVRTLVEYGARVDVGTPPPLVVAVQQENEEILAYLEARGALREPGVGAWAMAYANVFGLDTMAQLLRDKGLAAEDVLHHTPSREEEEYGRYLFRGEHYGLGALEFCCKSVY</sequence>
<dbReference type="Pfam" id="PF12796">
    <property type="entry name" value="Ank_2"/>
    <property type="match status" value="1"/>
</dbReference>
<dbReference type="InterPro" id="IPR002110">
    <property type="entry name" value="Ankyrin_rpt"/>
</dbReference>
<dbReference type="EMBL" id="DF977475">
    <property type="protein sequence ID" value="GAP88244.1"/>
    <property type="molecule type" value="Genomic_DNA"/>
</dbReference>
<dbReference type="OMA" id="WAMAYAN"/>
<evidence type="ECO:0000256" key="2">
    <source>
        <dbReference type="ARBA" id="ARBA00023043"/>
    </source>
</evidence>
<dbReference type="PANTHER" id="PTHR24123">
    <property type="entry name" value="ANKYRIN REPEAT-CONTAINING"/>
    <property type="match status" value="1"/>
</dbReference>
<evidence type="ECO:0000256" key="3">
    <source>
        <dbReference type="PROSITE-ProRule" id="PRU00023"/>
    </source>
</evidence>
<feature type="repeat" description="ANK" evidence="3">
    <location>
        <begin position="395"/>
        <end position="427"/>
    </location>
</feature>